<dbReference type="RefSeq" id="WP_138858048.1">
    <property type="nucleotide sequence ID" value="NZ_CP040709.1"/>
</dbReference>
<feature type="region of interest" description="Disordered" evidence="1">
    <location>
        <begin position="26"/>
        <end position="72"/>
    </location>
</feature>
<keyword evidence="2" id="KW-0732">Signal</keyword>
<dbReference type="EMBL" id="JACHHO010000001">
    <property type="protein sequence ID" value="MBB5202862.1"/>
    <property type="molecule type" value="Genomic_DNA"/>
</dbReference>
<organism evidence="3 4">
    <name type="scientific">Inhella inkyongensis</name>
    <dbReference type="NCBI Taxonomy" id="392593"/>
    <lineage>
        <taxon>Bacteria</taxon>
        <taxon>Pseudomonadati</taxon>
        <taxon>Pseudomonadota</taxon>
        <taxon>Betaproteobacteria</taxon>
        <taxon>Burkholderiales</taxon>
        <taxon>Sphaerotilaceae</taxon>
        <taxon>Inhella</taxon>
    </lineage>
</organism>
<feature type="compositionally biased region" description="Low complexity" evidence="1">
    <location>
        <begin position="32"/>
        <end position="43"/>
    </location>
</feature>
<evidence type="ECO:0000256" key="1">
    <source>
        <dbReference type="SAM" id="MobiDB-lite"/>
    </source>
</evidence>
<evidence type="ECO:0000313" key="4">
    <source>
        <dbReference type="Proteomes" id="UP000554837"/>
    </source>
</evidence>
<evidence type="ECO:0000256" key="2">
    <source>
        <dbReference type="SAM" id="SignalP"/>
    </source>
</evidence>
<comment type="caution">
    <text evidence="3">The sequence shown here is derived from an EMBL/GenBank/DDBJ whole genome shotgun (WGS) entry which is preliminary data.</text>
</comment>
<proteinExistence type="predicted"/>
<keyword evidence="4" id="KW-1185">Reference proteome</keyword>
<dbReference type="OrthoDB" id="9151155at2"/>
<evidence type="ECO:0000313" key="3">
    <source>
        <dbReference type="EMBL" id="MBB5202862.1"/>
    </source>
</evidence>
<dbReference type="Proteomes" id="UP000554837">
    <property type="component" value="Unassembled WGS sequence"/>
</dbReference>
<reference evidence="3 4" key="1">
    <citation type="submission" date="2020-08" db="EMBL/GenBank/DDBJ databases">
        <title>Genomic Encyclopedia of Type Strains, Phase IV (KMG-IV): sequencing the most valuable type-strain genomes for metagenomic binning, comparative biology and taxonomic classification.</title>
        <authorList>
            <person name="Goeker M."/>
        </authorList>
    </citation>
    <scope>NUCLEOTIDE SEQUENCE [LARGE SCALE GENOMIC DNA]</scope>
    <source>
        <strain evidence="3 4">DSM 23958</strain>
    </source>
</reference>
<sequence length="614" mass="65752">MPRFPLASWATLLTLVHLPQALAATPTPPKPAGACPVGATQPGAPAPAAPPVQAGSAPPNPGCPATPQAQNQQVLQAWSQAVGAPAPALVPQGDGQSRLDWQLQIGVDAYRTDIDQPAAQAVYSPNASGDYHRSQASFQVQSLGADGQRWFAQGNLLASNDRSVIARYSDQLMSLQIGGSGASYQWSAGDVATAYSLLSTNLGLRGFAGQWRAGAWSVQGHLGTLAESWEALAQRTPLDGRPARSSYLRDVQGLKLQYEGWTGWQLYLTHQSYEDQDGSQGEAQVWMAPAEARSMTVGLSYQAPELQAQLETGRSRFQEKAAEARTGQATLLNLNGRLGGQNGSGGLAWRLGANDVAAHYSSLGAMATPGLKEVSTGFDWQPEPWLSLGGDARAGKQRTAATAWSDATSTPFESLLLRGNVMLNEWLQGLSLQAQDMRTWQDSGVAADRSLVHTQLSLNLAQGNWFAMAGLTRSTMKDPVNAWGNSRAPGWMMSLSRNWSGEPGVDAWSLSTQLMLNGQRQDSAGQRSSSQSGSFAVTGQHPRWGQLSLNLQAGSFTLPSGQELQQRAYVLDASHPLTRQSALRIYWRLNERNLGQADLATREQTGGLQLSLTL</sequence>
<protein>
    <submittedName>
        <fullName evidence="3">Uncharacterized protein</fullName>
    </submittedName>
</protein>
<name>A0A840S036_9BURK</name>
<feature type="chain" id="PRO_5032334433" evidence="2">
    <location>
        <begin position="24"/>
        <end position="614"/>
    </location>
</feature>
<accession>A0A840S036</accession>
<gene>
    <name evidence="3" type="ORF">HNQ51_000155</name>
</gene>
<dbReference type="AlphaFoldDB" id="A0A840S036"/>
<feature type="signal peptide" evidence="2">
    <location>
        <begin position="1"/>
        <end position="23"/>
    </location>
</feature>